<dbReference type="NCBIfam" id="TIGR01681">
    <property type="entry name" value="HAD-SF-IIIC"/>
    <property type="match status" value="1"/>
</dbReference>
<dbReference type="SUPFAM" id="SSF56784">
    <property type="entry name" value="HAD-like"/>
    <property type="match status" value="1"/>
</dbReference>
<dbReference type="EMBL" id="WTFF01000321">
    <property type="protein sequence ID" value="MBW5485967.1"/>
    <property type="molecule type" value="Genomic_DNA"/>
</dbReference>
<dbReference type="InterPro" id="IPR016181">
    <property type="entry name" value="Acyl_CoA_acyltransferase"/>
</dbReference>
<dbReference type="SUPFAM" id="SSF55729">
    <property type="entry name" value="Acyl-CoA N-acyltransferases (Nat)"/>
    <property type="match status" value="1"/>
</dbReference>
<dbReference type="RefSeq" id="WP_219671054.1">
    <property type="nucleotide sequence ID" value="NZ_WTFF01000321.1"/>
</dbReference>
<dbReference type="Proteomes" id="UP000812013">
    <property type="component" value="Unassembled WGS sequence"/>
</dbReference>
<name>A0ABS6ZDX6_9ACTN</name>
<dbReference type="Gene3D" id="3.40.50.1110">
    <property type="entry name" value="SGNH hydrolase"/>
    <property type="match status" value="1"/>
</dbReference>
<feature type="compositionally biased region" description="Low complexity" evidence="1">
    <location>
        <begin position="38"/>
        <end position="94"/>
    </location>
</feature>
<feature type="region of interest" description="Disordered" evidence="1">
    <location>
        <begin position="1"/>
        <end position="94"/>
    </location>
</feature>
<accession>A0ABS6ZDX6</accession>
<gene>
    <name evidence="2" type="ORF">GPJ59_29900</name>
</gene>
<sequence length="736" mass="76450">MTTTTKAAAGTGTTAATGSPTTTGIAAGNGNGNGPGTAGATAAAAGPGTTAVPGTGNGTANGPTTGLPGTFGTEAAAGTAAATRTPAAAGTEATDPLRELRRLRRDGLLAAQWPRVPALLAELTDAGDREPEAVAGDLTRAGRVLAALDPDEVLTRHPGTPLVTVAVTGHSSTARLGDPLTAELARHGLLARTVTGDHGAWLRDLHDADGELRRCRPDLTLCLLDAGAVMDALPVPWTWQDVEAGLARLLERLTAAADAHAADAAGTLVLNTLVLPRTVLQQLVGRHERALLGAVWREFNARLLRLTADRPALAVVDLDPLVAEGGPATDPRLALYARAAYGEQLLAAYAREAAHVLRARHGLTRKCLVLDLDNTLWAGVLGDDGPEGITAAPGTLAGEPYAALQRTVRQLASQGVLLAVSSKNDEDAVRPVLRGHPDMQLREDDFAQVHAHWEPKDGSLRAIAAGLGIATDALVFADDSPAERALVRSRVPEAAVVPLGTEPALHVARLLADGWFDTPRVTGDDRARTERYRQAAARAGLERGSGSYEEYLHDLGVRLTLGRPRPHEAERIAQLSLRTNQFNLTGERLGADGVRAAAADPAGLVLAVHVADRFGDSGLAGAVLARYADDALHVDNFWLSCRVFARGVEQGVLAVLLAHAAERGLPAVVGRYRPTARNGRAAGFYPSAGFTPVAAAAGADGALCFRHDLAGLPAAPAHLTIDSDLGGDDEPARTNR</sequence>
<dbReference type="Gene3D" id="3.40.630.30">
    <property type="match status" value="1"/>
</dbReference>
<reference evidence="2 3" key="1">
    <citation type="submission" date="2019-12" db="EMBL/GenBank/DDBJ databases">
        <title>Genome sequence of Streptomyces bambusae.</title>
        <authorList>
            <person name="Bansal K."/>
            <person name="Choksket S."/>
            <person name="Korpole S."/>
            <person name="Patil P.B."/>
        </authorList>
    </citation>
    <scope>NUCLEOTIDE SEQUENCE [LARGE SCALE GENOMIC DNA]</scope>
    <source>
        <strain evidence="2 3">SK60</strain>
    </source>
</reference>
<dbReference type="InterPro" id="IPR036514">
    <property type="entry name" value="SGNH_hydro_sf"/>
</dbReference>
<evidence type="ECO:0000313" key="2">
    <source>
        <dbReference type="EMBL" id="MBW5485967.1"/>
    </source>
</evidence>
<evidence type="ECO:0000256" key="1">
    <source>
        <dbReference type="SAM" id="MobiDB-lite"/>
    </source>
</evidence>
<dbReference type="InterPro" id="IPR023214">
    <property type="entry name" value="HAD_sf"/>
</dbReference>
<keyword evidence="3" id="KW-1185">Reference proteome</keyword>
<comment type="caution">
    <text evidence="2">The sequence shown here is derived from an EMBL/GenBank/DDBJ whole genome shotgun (WGS) entry which is preliminary data.</text>
</comment>
<feature type="compositionally biased region" description="Low complexity" evidence="1">
    <location>
        <begin position="1"/>
        <end position="26"/>
    </location>
</feature>
<evidence type="ECO:0000313" key="3">
    <source>
        <dbReference type="Proteomes" id="UP000812013"/>
    </source>
</evidence>
<dbReference type="InterPro" id="IPR010033">
    <property type="entry name" value="HAD_SF_ppase_IIIC"/>
</dbReference>
<dbReference type="InterPro" id="IPR010037">
    <property type="entry name" value="FkbH_domain"/>
</dbReference>
<dbReference type="NCBIfam" id="TIGR01686">
    <property type="entry name" value="FkbH"/>
    <property type="match status" value="1"/>
</dbReference>
<dbReference type="InterPro" id="IPR036412">
    <property type="entry name" value="HAD-like_sf"/>
</dbReference>
<dbReference type="Gene3D" id="3.40.50.1000">
    <property type="entry name" value="HAD superfamily/HAD-like"/>
    <property type="match status" value="1"/>
</dbReference>
<proteinExistence type="predicted"/>
<feature type="compositionally biased region" description="Gly residues" evidence="1">
    <location>
        <begin position="27"/>
        <end position="37"/>
    </location>
</feature>
<organism evidence="2 3">
    <name type="scientific">Streptomyces bambusae</name>
    <dbReference type="NCBI Taxonomy" id="1550616"/>
    <lineage>
        <taxon>Bacteria</taxon>
        <taxon>Bacillati</taxon>
        <taxon>Actinomycetota</taxon>
        <taxon>Actinomycetes</taxon>
        <taxon>Kitasatosporales</taxon>
        <taxon>Streptomycetaceae</taxon>
        <taxon>Streptomyces</taxon>
    </lineage>
</organism>
<protein>
    <submittedName>
        <fullName evidence="2">HAD-IIIC family phosphatase</fullName>
    </submittedName>
</protein>